<reference evidence="1" key="1">
    <citation type="journal article" date="2017" name="Science">
        <title>Giant viruses with an expanded complement of translation system components.</title>
        <authorList>
            <person name="Schulz F."/>
            <person name="Yutin N."/>
            <person name="Ivanova N.N."/>
            <person name="Ortega D.R."/>
            <person name="Lee T.K."/>
            <person name="Vierheilig J."/>
            <person name="Daims H."/>
            <person name="Horn M."/>
            <person name="Wagner M."/>
            <person name="Jensen G.J."/>
            <person name="Kyrpides N.C."/>
            <person name="Koonin E.V."/>
            <person name="Woyke T."/>
        </authorList>
    </citation>
    <scope>NUCLEOTIDE SEQUENCE</scope>
    <source>
        <strain evidence="1">CTV1</strain>
    </source>
</reference>
<dbReference type="EMBL" id="KY684083">
    <property type="protein sequence ID" value="ARF08077.1"/>
    <property type="molecule type" value="Genomic_DNA"/>
</dbReference>
<proteinExistence type="predicted"/>
<gene>
    <name evidence="1" type="ORF">Catovirus_1_127</name>
</gene>
<accession>A0A1V0S8P1</accession>
<name>A0A1V0S8P1_9VIRU</name>
<organism evidence="1">
    <name type="scientific">Catovirus CTV1</name>
    <dbReference type="NCBI Taxonomy" id="1977631"/>
    <lineage>
        <taxon>Viruses</taxon>
        <taxon>Varidnaviria</taxon>
        <taxon>Bamfordvirae</taxon>
        <taxon>Nucleocytoviricota</taxon>
        <taxon>Megaviricetes</taxon>
        <taxon>Imitervirales</taxon>
        <taxon>Mimiviridae</taxon>
        <taxon>Klosneuvirinae</taxon>
        <taxon>Catovirus</taxon>
    </lineage>
</organism>
<protein>
    <submittedName>
        <fullName evidence="1">Uncharacterized protein</fullName>
    </submittedName>
</protein>
<evidence type="ECO:0000313" key="1">
    <source>
        <dbReference type="EMBL" id="ARF08077.1"/>
    </source>
</evidence>
<sequence>MLKIFFEKWTFNDFVKSKCNIKKLTKNIEISKDDNRITILGDYKTDYYGYVEEEDMLEKEDMSEQDLSGSDLLPGGYEFYGEYKMTIKYHPIKPFTPYKMVNNDVIIQFK</sequence>